<feature type="domain" description="Tyr recombinase" evidence="2">
    <location>
        <begin position="1"/>
        <end position="183"/>
    </location>
</feature>
<dbReference type="HOGENOM" id="CLU_1433910_0_0_3"/>
<gene>
    <name evidence="3" type="ordered locus">Tery_3084</name>
</gene>
<evidence type="ECO:0000259" key="2">
    <source>
        <dbReference type="PROSITE" id="PS51898"/>
    </source>
</evidence>
<dbReference type="PROSITE" id="PS51898">
    <property type="entry name" value="TYR_RECOMBINASE"/>
    <property type="match status" value="1"/>
</dbReference>
<dbReference type="CDD" id="cd01195">
    <property type="entry name" value="INT_C_like_5"/>
    <property type="match status" value="1"/>
</dbReference>
<proteinExistence type="predicted"/>
<dbReference type="PANTHER" id="PTHR30349">
    <property type="entry name" value="PHAGE INTEGRASE-RELATED"/>
    <property type="match status" value="1"/>
</dbReference>
<accession>Q10ZV2</accession>
<name>Q10ZV2_TRIEI</name>
<dbReference type="SUPFAM" id="SSF56349">
    <property type="entry name" value="DNA breaking-rejoining enzymes"/>
    <property type="match status" value="1"/>
</dbReference>
<sequence>MVQLPEKCCKQILQSPNTNHFQGKRDYAILRLLWDNALRRSEVVAIDIGDISLSDRTIWIKGKGTQDKERITINHRTVAALKDYLSIRKGGINDLLFISLSSANWGNRLADDTVYNLVKRTCSELGIDKPMSPHKIRHSAITHFLDKSDGDIRKVQQYSRHKNVQTVLVYDDNRKDYQEQMTDLMGEDF</sequence>
<dbReference type="KEGG" id="ter:Tery_3084"/>
<dbReference type="InterPro" id="IPR002104">
    <property type="entry name" value="Integrase_catalytic"/>
</dbReference>
<dbReference type="RefSeq" id="WP_011612571.1">
    <property type="nucleotide sequence ID" value="NC_008312.1"/>
</dbReference>
<dbReference type="GO" id="GO:0015074">
    <property type="term" value="P:DNA integration"/>
    <property type="evidence" value="ECO:0007669"/>
    <property type="project" value="InterPro"/>
</dbReference>
<dbReference type="STRING" id="203124.Tery_3084"/>
<dbReference type="InterPro" id="IPR011010">
    <property type="entry name" value="DNA_brk_join_enz"/>
</dbReference>
<evidence type="ECO:0000256" key="1">
    <source>
        <dbReference type="ARBA" id="ARBA00023172"/>
    </source>
</evidence>
<dbReference type="Gene3D" id="1.10.443.10">
    <property type="entry name" value="Intergrase catalytic core"/>
    <property type="match status" value="1"/>
</dbReference>
<dbReference type="EMBL" id="CP000393">
    <property type="protein sequence ID" value="ABG52222.1"/>
    <property type="molecule type" value="Genomic_DNA"/>
</dbReference>
<dbReference type="eggNOG" id="COG4974">
    <property type="taxonomic scope" value="Bacteria"/>
</dbReference>
<evidence type="ECO:0000313" key="3">
    <source>
        <dbReference type="EMBL" id="ABG52222.1"/>
    </source>
</evidence>
<dbReference type="GO" id="GO:0006310">
    <property type="term" value="P:DNA recombination"/>
    <property type="evidence" value="ECO:0007669"/>
    <property type="project" value="UniProtKB-KW"/>
</dbReference>
<dbReference type="AlphaFoldDB" id="Q10ZV2"/>
<keyword evidence="1" id="KW-0233">DNA recombination</keyword>
<dbReference type="Pfam" id="PF00589">
    <property type="entry name" value="Phage_integrase"/>
    <property type="match status" value="1"/>
</dbReference>
<dbReference type="PANTHER" id="PTHR30349:SF64">
    <property type="entry name" value="PROPHAGE INTEGRASE INTD-RELATED"/>
    <property type="match status" value="1"/>
</dbReference>
<reference evidence="3" key="1">
    <citation type="submission" date="2006-06" db="EMBL/GenBank/DDBJ databases">
        <title>Complete sequence of Trichodesmium erythraeum IMS101.</title>
        <authorList>
            <consortium name="US DOE Joint Genome Institute"/>
            <person name="Copeland A."/>
            <person name="Lucas S."/>
            <person name="Lapidus A."/>
            <person name="Barry K."/>
            <person name="Detter J.C."/>
            <person name="Glavina del Rio T."/>
            <person name="Hammon N."/>
            <person name="Israni S."/>
            <person name="Dalin E."/>
            <person name="Tice H."/>
            <person name="Pitluck S."/>
            <person name="Kiss H."/>
            <person name="Munk A.C."/>
            <person name="Brettin T."/>
            <person name="Bruce D."/>
            <person name="Han C."/>
            <person name="Tapia R."/>
            <person name="Gilna P."/>
            <person name="Schmutz J."/>
            <person name="Larimer F."/>
            <person name="Land M."/>
            <person name="Hauser L."/>
            <person name="Kyrpides N."/>
            <person name="Kim E."/>
            <person name="Richardson P."/>
        </authorList>
    </citation>
    <scope>NUCLEOTIDE SEQUENCE [LARGE SCALE GENOMIC DNA]</scope>
    <source>
        <strain evidence="3">IMS101</strain>
    </source>
</reference>
<dbReference type="GO" id="GO:0003677">
    <property type="term" value="F:DNA binding"/>
    <property type="evidence" value="ECO:0007669"/>
    <property type="project" value="InterPro"/>
</dbReference>
<protein>
    <submittedName>
        <fullName evidence="3">Phage integrase</fullName>
    </submittedName>
</protein>
<organism evidence="3">
    <name type="scientific">Trichodesmium erythraeum (strain IMS101)</name>
    <dbReference type="NCBI Taxonomy" id="203124"/>
    <lineage>
        <taxon>Bacteria</taxon>
        <taxon>Bacillati</taxon>
        <taxon>Cyanobacteriota</taxon>
        <taxon>Cyanophyceae</taxon>
        <taxon>Oscillatoriophycideae</taxon>
        <taxon>Oscillatoriales</taxon>
        <taxon>Microcoleaceae</taxon>
        <taxon>Trichodesmium</taxon>
    </lineage>
</organism>
<dbReference type="InterPro" id="IPR013762">
    <property type="entry name" value="Integrase-like_cat_sf"/>
</dbReference>
<dbReference type="InterPro" id="IPR050090">
    <property type="entry name" value="Tyrosine_recombinase_XerCD"/>
</dbReference>